<dbReference type="OrthoDB" id="1055097at2759"/>
<evidence type="ECO:0000313" key="4">
    <source>
        <dbReference type="Proteomes" id="UP000274131"/>
    </source>
</evidence>
<dbReference type="Gene3D" id="3.80.10.10">
    <property type="entry name" value="Ribonuclease Inhibitor"/>
    <property type="match status" value="2"/>
</dbReference>
<dbReference type="WBParaSite" id="EVEC_0000787901-mRNA-1">
    <property type="protein sequence ID" value="EVEC_0000787901-mRNA-1"/>
    <property type="gene ID" value="EVEC_0000787901"/>
</dbReference>
<gene>
    <name evidence="3" type="ORF">EVEC_LOCUS7363</name>
</gene>
<dbReference type="Pfam" id="PF13855">
    <property type="entry name" value="LRR_8"/>
    <property type="match status" value="2"/>
</dbReference>
<evidence type="ECO:0000313" key="5">
    <source>
        <dbReference type="WBParaSite" id="EVEC_0000787901-mRNA-1"/>
    </source>
</evidence>
<evidence type="ECO:0000313" key="3">
    <source>
        <dbReference type="EMBL" id="VDD92612.1"/>
    </source>
</evidence>
<dbReference type="Proteomes" id="UP000274131">
    <property type="component" value="Unassembled WGS sequence"/>
</dbReference>
<dbReference type="FunFam" id="3.80.10.10:FF:001360">
    <property type="entry name" value="Uncharacterized protein"/>
    <property type="match status" value="1"/>
</dbReference>
<reference evidence="5" key="1">
    <citation type="submission" date="2017-02" db="UniProtKB">
        <authorList>
            <consortium name="WormBaseParasite"/>
        </authorList>
    </citation>
    <scope>IDENTIFICATION</scope>
</reference>
<dbReference type="SUPFAM" id="SSF52058">
    <property type="entry name" value="L domain-like"/>
    <property type="match status" value="1"/>
</dbReference>
<name>A0A0N4VBH1_ENTVE</name>
<evidence type="ECO:0000256" key="1">
    <source>
        <dbReference type="ARBA" id="ARBA00022614"/>
    </source>
</evidence>
<proteinExistence type="predicted"/>
<keyword evidence="2" id="KW-0677">Repeat</keyword>
<dbReference type="Pfam" id="PF00560">
    <property type="entry name" value="LRR_1"/>
    <property type="match status" value="1"/>
</dbReference>
<keyword evidence="1" id="KW-0433">Leucine-rich repeat</keyword>
<dbReference type="EMBL" id="UXUI01008889">
    <property type="protein sequence ID" value="VDD92612.1"/>
    <property type="molecule type" value="Genomic_DNA"/>
</dbReference>
<keyword evidence="4" id="KW-1185">Reference proteome</keyword>
<dbReference type="SMART" id="SM00365">
    <property type="entry name" value="LRR_SD22"/>
    <property type="match status" value="4"/>
</dbReference>
<dbReference type="InterPro" id="IPR001611">
    <property type="entry name" value="Leu-rich_rpt"/>
</dbReference>
<dbReference type="InterPro" id="IPR026906">
    <property type="entry name" value="LRR_5"/>
</dbReference>
<dbReference type="SMART" id="SM00364">
    <property type="entry name" value="LRR_BAC"/>
    <property type="match status" value="4"/>
</dbReference>
<dbReference type="Pfam" id="PF13306">
    <property type="entry name" value="LRR_5"/>
    <property type="match status" value="1"/>
</dbReference>
<dbReference type="PANTHER" id="PTHR45712">
    <property type="entry name" value="AGAP008170-PA"/>
    <property type="match status" value="1"/>
</dbReference>
<dbReference type="SMART" id="SM00369">
    <property type="entry name" value="LRR_TYP"/>
    <property type="match status" value="9"/>
</dbReference>
<reference evidence="3 4" key="2">
    <citation type="submission" date="2018-10" db="EMBL/GenBank/DDBJ databases">
        <authorList>
            <consortium name="Pathogen Informatics"/>
        </authorList>
    </citation>
    <scope>NUCLEOTIDE SEQUENCE [LARGE SCALE GENOMIC DNA]</scope>
</reference>
<dbReference type="PRINTS" id="PR00019">
    <property type="entry name" value="LEURICHRPT"/>
</dbReference>
<dbReference type="GO" id="GO:0005615">
    <property type="term" value="C:extracellular space"/>
    <property type="evidence" value="ECO:0007669"/>
    <property type="project" value="TreeGrafter"/>
</dbReference>
<sequence length="499" mass="56929">MTDIDPKAFDGNVDSLEEVQIRENKLKRIPENGFSSLCNLLTVIITNDEIDQIDDYTFSSWCSKETLQKLDLSANKLTTVPQYGFAGLQSLKQLSLDKNLFSNIPVEAVKQLSSLEELSMSVNKISTVPPRSLPLSNLKSLSFEANQISFISGDTFLETPKLMHLYLGGNQFRTIDPKMFQHITHLKVLTMGNNRNIQALYADTFSYAQSLIRLELADCLITHIESGSLQKLSKLQVIVLRNNQLKHIDGTTFSSLQKLVSVDIRDNKIESLDDFTFSKLPSLMHLDISGNRLQSLPKNIFYDTFRSTNPVRLLCIADNPWACNEDLQWFREWLRHNNDVLISAPGKKPASCRSPPHLNGLDMRLTEPITETTIPTTQKALKKTDELAKTTVATKDDYRQSQMYEKNNISRFHKWNKTTNPVAEFQPQMINFPTASETETSHAAVLVLVLGTKNYFPLLLKYFTFGLLQQFNHINCKTQNCILEIKFRKKFRNIKPQTL</sequence>
<dbReference type="InterPro" id="IPR050333">
    <property type="entry name" value="SLRP"/>
</dbReference>
<dbReference type="AlphaFoldDB" id="A0A0N4VBH1"/>
<accession>A0A0N4VBH1</accession>
<evidence type="ECO:0000256" key="2">
    <source>
        <dbReference type="ARBA" id="ARBA00022737"/>
    </source>
</evidence>
<organism evidence="5">
    <name type="scientific">Enterobius vermicularis</name>
    <name type="common">Human pinworm</name>
    <dbReference type="NCBI Taxonomy" id="51028"/>
    <lineage>
        <taxon>Eukaryota</taxon>
        <taxon>Metazoa</taxon>
        <taxon>Ecdysozoa</taxon>
        <taxon>Nematoda</taxon>
        <taxon>Chromadorea</taxon>
        <taxon>Rhabditida</taxon>
        <taxon>Spirurina</taxon>
        <taxon>Oxyuridomorpha</taxon>
        <taxon>Oxyuroidea</taxon>
        <taxon>Oxyuridae</taxon>
        <taxon>Enterobius</taxon>
    </lineage>
</organism>
<dbReference type="PANTHER" id="PTHR45712:SF22">
    <property type="entry name" value="INSULIN-LIKE GROWTH FACTOR-BINDING PROTEIN COMPLEX ACID LABILE SUBUNIT"/>
    <property type="match status" value="1"/>
</dbReference>
<dbReference type="InterPro" id="IPR003591">
    <property type="entry name" value="Leu-rich_rpt_typical-subtyp"/>
</dbReference>
<dbReference type="STRING" id="51028.A0A0N4VBH1"/>
<protein>
    <submittedName>
        <fullName evidence="5">LRRCT domain-containing protein</fullName>
    </submittedName>
</protein>
<dbReference type="PROSITE" id="PS51450">
    <property type="entry name" value="LRR"/>
    <property type="match status" value="3"/>
</dbReference>
<dbReference type="InterPro" id="IPR032675">
    <property type="entry name" value="LRR_dom_sf"/>
</dbReference>